<dbReference type="InterPro" id="IPR027057">
    <property type="entry name" value="CAXX_Prtase_1"/>
</dbReference>
<dbReference type="Pfam" id="PF01435">
    <property type="entry name" value="Peptidase_M48"/>
    <property type="match status" value="1"/>
</dbReference>
<dbReference type="AlphaFoldDB" id="A0A644VZB5"/>
<keyword evidence="3 15" id="KW-0645">Protease</keyword>
<dbReference type="Gene3D" id="3.30.2010.10">
    <property type="entry name" value="Metalloproteases ('zincins'), catalytic domain"/>
    <property type="match status" value="1"/>
</dbReference>
<comment type="subcellular location">
    <subcellularLocation>
        <location evidence="2">Endoplasmic reticulum membrane</location>
        <topology evidence="2">Multi-pass membrane protein</topology>
    </subcellularLocation>
</comment>
<keyword evidence="7" id="KW-0256">Endoplasmic reticulum</keyword>
<name>A0A644VZB5_9ZZZZ</name>
<evidence type="ECO:0000256" key="12">
    <source>
        <dbReference type="SAM" id="Phobius"/>
    </source>
</evidence>
<dbReference type="EMBL" id="VSSQ01000519">
    <property type="protein sequence ID" value="MPL96657.1"/>
    <property type="molecule type" value="Genomic_DNA"/>
</dbReference>
<evidence type="ECO:0000313" key="15">
    <source>
        <dbReference type="EMBL" id="MPL96657.1"/>
    </source>
</evidence>
<keyword evidence="10" id="KW-0482">Metalloprotease</keyword>
<evidence type="ECO:0000256" key="6">
    <source>
        <dbReference type="ARBA" id="ARBA00022801"/>
    </source>
</evidence>
<feature type="transmembrane region" description="Helical" evidence="12">
    <location>
        <begin position="322"/>
        <end position="341"/>
    </location>
</feature>
<evidence type="ECO:0000256" key="2">
    <source>
        <dbReference type="ARBA" id="ARBA00004477"/>
    </source>
</evidence>
<sequence>MVEILFLVIIAILVLEFGFDRYLTILNIRHSRKQLPEILTGIYDEDKYNRQQDYFRTNARFGMLTGTFSFVVILLMYLLGGFGWLDRMVQSWTDHTLLQSLFFFGILFIINDLINIPFDWYHTFVIEERFEFNKVTPGIFITDKLKSWGIGMLIGGLILSAIIWIYTLTPQYFWLLAFAVTTIFSLVMGMFYSELIVPLFNKQTPLPEGELRTAIEKFATSVDFKLKNIFVIDGSKRSTKANAYFAGLGPKKRIVLYDTLMEQMTTDEIVAVLAHEIGHYKHKHVLKNYAFSLPFSLLLFYLLGWMLNSDLLAQVLGGEKAVFHLNAIAFFTLYTPVSTLLDLSGNILSRKYEYQADAYANKHGLGEQLISGLKKLSAKSLSNLMPHPLYVFFNYSHPTLYQRITKIKST</sequence>
<evidence type="ECO:0000256" key="11">
    <source>
        <dbReference type="ARBA" id="ARBA00023136"/>
    </source>
</evidence>
<keyword evidence="8" id="KW-0862">Zinc</keyword>
<comment type="cofactor">
    <cofactor evidence="1">
        <name>Zn(2+)</name>
        <dbReference type="ChEBI" id="CHEBI:29105"/>
    </cofactor>
</comment>
<dbReference type="PANTHER" id="PTHR10120">
    <property type="entry name" value="CAAX PRENYL PROTEASE 1"/>
    <property type="match status" value="1"/>
</dbReference>
<keyword evidence="5" id="KW-0479">Metal-binding</keyword>
<keyword evidence="6 15" id="KW-0378">Hydrolase</keyword>
<dbReference type="CDD" id="cd07343">
    <property type="entry name" value="M48A_Zmpste24p_like"/>
    <property type="match status" value="1"/>
</dbReference>
<feature type="transmembrane region" description="Helical" evidence="12">
    <location>
        <begin position="6"/>
        <end position="23"/>
    </location>
</feature>
<dbReference type="EC" id="3.4.24.-" evidence="15"/>
<gene>
    <name evidence="15" type="primary">htpX_17</name>
    <name evidence="15" type="ORF">SDC9_42839</name>
</gene>
<protein>
    <submittedName>
        <fullName evidence="15">Protease HtpX</fullName>
        <ecNumber evidence="15">3.4.24.-</ecNumber>
    </submittedName>
</protein>
<dbReference type="GO" id="GO:0071586">
    <property type="term" value="P:CAAX-box protein processing"/>
    <property type="evidence" value="ECO:0007669"/>
    <property type="project" value="InterPro"/>
</dbReference>
<dbReference type="FunFam" id="3.30.2010.10:FF:000002">
    <property type="entry name" value="CAAX prenyl protease"/>
    <property type="match status" value="1"/>
</dbReference>
<evidence type="ECO:0000256" key="9">
    <source>
        <dbReference type="ARBA" id="ARBA00022989"/>
    </source>
</evidence>
<feature type="transmembrane region" description="Helical" evidence="12">
    <location>
        <begin position="148"/>
        <end position="166"/>
    </location>
</feature>
<feature type="transmembrane region" description="Helical" evidence="12">
    <location>
        <begin position="172"/>
        <end position="192"/>
    </location>
</feature>
<evidence type="ECO:0000259" key="14">
    <source>
        <dbReference type="Pfam" id="PF16491"/>
    </source>
</evidence>
<dbReference type="InterPro" id="IPR001915">
    <property type="entry name" value="Peptidase_M48"/>
</dbReference>
<evidence type="ECO:0000256" key="4">
    <source>
        <dbReference type="ARBA" id="ARBA00022692"/>
    </source>
</evidence>
<dbReference type="GO" id="GO:0004222">
    <property type="term" value="F:metalloendopeptidase activity"/>
    <property type="evidence" value="ECO:0007669"/>
    <property type="project" value="InterPro"/>
</dbReference>
<dbReference type="InterPro" id="IPR032456">
    <property type="entry name" value="Peptidase_M48_N"/>
</dbReference>
<evidence type="ECO:0000256" key="3">
    <source>
        <dbReference type="ARBA" id="ARBA00022670"/>
    </source>
</evidence>
<evidence type="ECO:0000256" key="7">
    <source>
        <dbReference type="ARBA" id="ARBA00022824"/>
    </source>
</evidence>
<feature type="domain" description="Peptidase M48" evidence="13">
    <location>
        <begin position="206"/>
        <end position="409"/>
    </location>
</feature>
<evidence type="ECO:0000256" key="5">
    <source>
        <dbReference type="ARBA" id="ARBA00022723"/>
    </source>
</evidence>
<feature type="transmembrane region" description="Helical" evidence="12">
    <location>
        <begin position="97"/>
        <end position="114"/>
    </location>
</feature>
<feature type="domain" description="CAAX prenyl protease 1 N-terminal" evidence="14">
    <location>
        <begin position="27"/>
        <end position="202"/>
    </location>
</feature>
<proteinExistence type="predicted"/>
<evidence type="ECO:0000256" key="8">
    <source>
        <dbReference type="ARBA" id="ARBA00022833"/>
    </source>
</evidence>
<feature type="transmembrane region" description="Helical" evidence="12">
    <location>
        <begin position="61"/>
        <end position="85"/>
    </location>
</feature>
<evidence type="ECO:0000256" key="10">
    <source>
        <dbReference type="ARBA" id="ARBA00023049"/>
    </source>
</evidence>
<dbReference type="GO" id="GO:0005789">
    <property type="term" value="C:endoplasmic reticulum membrane"/>
    <property type="evidence" value="ECO:0007669"/>
    <property type="project" value="UniProtKB-SubCell"/>
</dbReference>
<dbReference type="GO" id="GO:0046872">
    <property type="term" value="F:metal ion binding"/>
    <property type="evidence" value="ECO:0007669"/>
    <property type="project" value="UniProtKB-KW"/>
</dbReference>
<keyword evidence="4 12" id="KW-0812">Transmembrane</keyword>
<organism evidence="15">
    <name type="scientific">bioreactor metagenome</name>
    <dbReference type="NCBI Taxonomy" id="1076179"/>
    <lineage>
        <taxon>unclassified sequences</taxon>
        <taxon>metagenomes</taxon>
        <taxon>ecological metagenomes</taxon>
    </lineage>
</organism>
<reference evidence="15" key="1">
    <citation type="submission" date="2019-08" db="EMBL/GenBank/DDBJ databases">
        <authorList>
            <person name="Kucharzyk K."/>
            <person name="Murdoch R.W."/>
            <person name="Higgins S."/>
            <person name="Loffler F."/>
        </authorList>
    </citation>
    <scope>NUCLEOTIDE SEQUENCE</scope>
</reference>
<keyword evidence="9 12" id="KW-1133">Transmembrane helix</keyword>
<dbReference type="Pfam" id="PF16491">
    <property type="entry name" value="Peptidase_M48_N"/>
    <property type="match status" value="1"/>
</dbReference>
<evidence type="ECO:0000256" key="1">
    <source>
        <dbReference type="ARBA" id="ARBA00001947"/>
    </source>
</evidence>
<accession>A0A644VZB5</accession>
<feature type="transmembrane region" description="Helical" evidence="12">
    <location>
        <begin position="289"/>
        <end position="307"/>
    </location>
</feature>
<keyword evidence="11 12" id="KW-0472">Membrane</keyword>
<comment type="caution">
    <text evidence="15">The sequence shown here is derived from an EMBL/GenBank/DDBJ whole genome shotgun (WGS) entry which is preliminary data.</text>
</comment>
<evidence type="ECO:0000259" key="13">
    <source>
        <dbReference type="Pfam" id="PF01435"/>
    </source>
</evidence>